<dbReference type="OrthoDB" id="4770059at2759"/>
<feature type="transmembrane region" description="Helical" evidence="5">
    <location>
        <begin position="107"/>
        <end position="130"/>
    </location>
</feature>
<reference evidence="6" key="1">
    <citation type="journal article" date="2020" name="Stud. Mycol.">
        <title>101 Dothideomycetes genomes: a test case for predicting lifestyles and emergence of pathogens.</title>
        <authorList>
            <person name="Haridas S."/>
            <person name="Albert R."/>
            <person name="Binder M."/>
            <person name="Bloem J."/>
            <person name="Labutti K."/>
            <person name="Salamov A."/>
            <person name="Andreopoulos B."/>
            <person name="Baker S."/>
            <person name="Barry K."/>
            <person name="Bills G."/>
            <person name="Bluhm B."/>
            <person name="Cannon C."/>
            <person name="Castanera R."/>
            <person name="Culley D."/>
            <person name="Daum C."/>
            <person name="Ezra D."/>
            <person name="Gonzalez J."/>
            <person name="Henrissat B."/>
            <person name="Kuo A."/>
            <person name="Liang C."/>
            <person name="Lipzen A."/>
            <person name="Lutzoni F."/>
            <person name="Magnuson J."/>
            <person name="Mondo S."/>
            <person name="Nolan M."/>
            <person name="Ohm R."/>
            <person name="Pangilinan J."/>
            <person name="Park H.-J."/>
            <person name="Ramirez L."/>
            <person name="Alfaro M."/>
            <person name="Sun H."/>
            <person name="Tritt A."/>
            <person name="Yoshinaga Y."/>
            <person name="Zwiers L.-H."/>
            <person name="Turgeon B."/>
            <person name="Goodwin S."/>
            <person name="Spatafora J."/>
            <person name="Crous P."/>
            <person name="Grigoriev I."/>
        </authorList>
    </citation>
    <scope>NUCLEOTIDE SEQUENCE</scope>
    <source>
        <strain evidence="6">CBS 110217</strain>
    </source>
</reference>
<evidence type="ECO:0000256" key="4">
    <source>
        <dbReference type="ARBA" id="ARBA00023136"/>
    </source>
</evidence>
<evidence type="ECO:0000313" key="7">
    <source>
        <dbReference type="Proteomes" id="UP000799777"/>
    </source>
</evidence>
<dbReference type="Proteomes" id="UP000799777">
    <property type="component" value="Unassembled WGS sequence"/>
</dbReference>
<dbReference type="GO" id="GO:0016020">
    <property type="term" value="C:membrane"/>
    <property type="evidence" value="ECO:0007669"/>
    <property type="project" value="UniProtKB-SubCell"/>
</dbReference>
<dbReference type="InterPro" id="IPR051694">
    <property type="entry name" value="Immunoregulatory_rcpt-like"/>
</dbReference>
<dbReference type="EMBL" id="ML978296">
    <property type="protein sequence ID" value="KAF2024422.1"/>
    <property type="molecule type" value="Genomic_DNA"/>
</dbReference>
<dbReference type="AlphaFoldDB" id="A0A9P4LHC1"/>
<protein>
    <submittedName>
        <fullName evidence="6">Uncharacterized protein</fullName>
    </submittedName>
</protein>
<organism evidence="6 7">
    <name type="scientific">Setomelanomma holmii</name>
    <dbReference type="NCBI Taxonomy" id="210430"/>
    <lineage>
        <taxon>Eukaryota</taxon>
        <taxon>Fungi</taxon>
        <taxon>Dikarya</taxon>
        <taxon>Ascomycota</taxon>
        <taxon>Pezizomycotina</taxon>
        <taxon>Dothideomycetes</taxon>
        <taxon>Pleosporomycetidae</taxon>
        <taxon>Pleosporales</taxon>
        <taxon>Pleosporineae</taxon>
        <taxon>Phaeosphaeriaceae</taxon>
        <taxon>Setomelanomma</taxon>
    </lineage>
</organism>
<dbReference type="PANTHER" id="PTHR15549:SF30">
    <property type="entry name" value="MID2 DOMAIN-CONTAINING PROTEIN"/>
    <property type="match status" value="1"/>
</dbReference>
<evidence type="ECO:0000313" key="6">
    <source>
        <dbReference type="EMBL" id="KAF2024422.1"/>
    </source>
</evidence>
<keyword evidence="7" id="KW-1185">Reference proteome</keyword>
<name>A0A9P4LHC1_9PLEO</name>
<evidence type="ECO:0000256" key="5">
    <source>
        <dbReference type="SAM" id="Phobius"/>
    </source>
</evidence>
<accession>A0A9P4LHC1</accession>
<gene>
    <name evidence="6" type="ORF">EK21DRAFT_104677</name>
</gene>
<dbReference type="GO" id="GO:0071944">
    <property type="term" value="C:cell periphery"/>
    <property type="evidence" value="ECO:0007669"/>
    <property type="project" value="UniProtKB-ARBA"/>
</dbReference>
<keyword evidence="2 5" id="KW-0812">Transmembrane</keyword>
<dbReference type="PANTHER" id="PTHR15549">
    <property type="entry name" value="PAIRED IMMUNOGLOBULIN-LIKE TYPE 2 RECEPTOR"/>
    <property type="match status" value="1"/>
</dbReference>
<sequence>MCVSAIATPLPVHALITTTYTNGASSSYYDYVVNDQSTVSNMTTMTQGTAVADPLYVAWEASDLSLFPVAYATSLAQKVGVAFTPTATPSPGTTDSNSSGLSSGAKIGIGVGAGVGGFLLIALVAMGFIIRRLRRRNQAVTTYPNEATPELGGTEAGAVKEKWYHGARPAEQAQGNNGVNELDSIPVQYLPGPPVELEGSHVQGTRY</sequence>
<evidence type="ECO:0000256" key="2">
    <source>
        <dbReference type="ARBA" id="ARBA00022692"/>
    </source>
</evidence>
<keyword evidence="4 5" id="KW-0472">Membrane</keyword>
<evidence type="ECO:0000256" key="3">
    <source>
        <dbReference type="ARBA" id="ARBA00022989"/>
    </source>
</evidence>
<keyword evidence="3 5" id="KW-1133">Transmembrane helix</keyword>
<comment type="subcellular location">
    <subcellularLocation>
        <location evidence="1">Membrane</location>
        <topology evidence="1">Single-pass membrane protein</topology>
    </subcellularLocation>
</comment>
<evidence type="ECO:0000256" key="1">
    <source>
        <dbReference type="ARBA" id="ARBA00004167"/>
    </source>
</evidence>
<comment type="caution">
    <text evidence="6">The sequence shown here is derived from an EMBL/GenBank/DDBJ whole genome shotgun (WGS) entry which is preliminary data.</text>
</comment>
<proteinExistence type="predicted"/>